<dbReference type="eggNOG" id="KOG3002">
    <property type="taxonomic scope" value="Eukaryota"/>
</dbReference>
<dbReference type="AlphaFoldDB" id="M4DT67"/>
<dbReference type="SUPFAM" id="SSF49599">
    <property type="entry name" value="TRAF domain-like"/>
    <property type="match status" value="1"/>
</dbReference>
<gene>
    <name evidence="14" type="ORF">BRARA_B01658</name>
</gene>
<dbReference type="GO" id="GO:0061630">
    <property type="term" value="F:ubiquitin protein ligase activity"/>
    <property type="evidence" value="ECO:0007669"/>
    <property type="project" value="UniProtKB-EC"/>
</dbReference>
<reference evidence="14 17" key="3">
    <citation type="submission" date="2018-06" db="EMBL/GenBank/DDBJ databases">
        <title>WGS assembly of Brassica rapa FPsc.</title>
        <authorList>
            <person name="Bowman J."/>
            <person name="Kohchi T."/>
            <person name="Yamato K."/>
            <person name="Jenkins J."/>
            <person name="Shu S."/>
            <person name="Ishizaki K."/>
            <person name="Yamaoka S."/>
            <person name="Nishihama R."/>
            <person name="Nakamura Y."/>
            <person name="Berger F."/>
            <person name="Adam C."/>
            <person name="Aki S."/>
            <person name="Althoff F."/>
            <person name="Araki T."/>
            <person name="Arteaga-Vazquez M."/>
            <person name="Balasubrmanian S."/>
            <person name="Bauer D."/>
            <person name="Boehm C."/>
            <person name="Briginshaw L."/>
            <person name="Caballero-Perez J."/>
            <person name="Catarino B."/>
            <person name="Chen F."/>
            <person name="Chiyoda S."/>
            <person name="Chovatia M."/>
            <person name="Davies K."/>
            <person name="Delmans M."/>
            <person name="Demura T."/>
            <person name="Dierschke T."/>
            <person name="Dolan L."/>
            <person name="Dorantes-Acosta A."/>
            <person name="Eklund D."/>
            <person name="Florent S."/>
            <person name="Flores-Sandoval E."/>
            <person name="Fujiyama A."/>
            <person name="Fukuzawa H."/>
            <person name="Galik B."/>
            <person name="Grimanelli D."/>
            <person name="Grimwood J."/>
            <person name="Grossniklaus U."/>
            <person name="Hamada T."/>
            <person name="Haseloff J."/>
            <person name="Hetherington A."/>
            <person name="Higo A."/>
            <person name="Hirakawa Y."/>
            <person name="Hundley H."/>
            <person name="Ikeda Y."/>
            <person name="Inoue K."/>
            <person name="Inoue S."/>
            <person name="Ishida S."/>
            <person name="Jia Q."/>
            <person name="Kakita M."/>
            <person name="Kanazawa T."/>
            <person name="Kawai Y."/>
            <person name="Kawashima T."/>
            <person name="Kennedy M."/>
            <person name="Kinose K."/>
            <person name="Kinoshita T."/>
            <person name="Kohara Y."/>
            <person name="Koide E."/>
            <person name="Komatsu K."/>
            <person name="Kopischke S."/>
            <person name="Kubo M."/>
            <person name="Kyozuka J."/>
            <person name="Lagercrantz U."/>
            <person name="Lin S."/>
            <person name="Lindquist E."/>
            <person name="Lipzen A."/>
            <person name="Lu C."/>
            <person name="Luna E."/>
            <person name="Martienssen R."/>
            <person name="Minamino N."/>
            <person name="Mizutani M."/>
            <person name="Mizutani M."/>
            <person name="Mochizuki N."/>
            <person name="Monte I."/>
            <person name="Mosher R."/>
            <person name="Nagasaki H."/>
            <person name="Nakagami H."/>
            <person name="Naramoto S."/>
            <person name="Nishitani K."/>
            <person name="Ohtani M."/>
            <person name="Okamoto T."/>
            <person name="Okumura M."/>
            <person name="Phillips J."/>
            <person name="Pollak B."/>
            <person name="Reinders A."/>
            <person name="Roevekamp M."/>
            <person name="Sano R."/>
            <person name="Sawa S."/>
            <person name="Schmid M."/>
            <person name="Shirakawa M."/>
            <person name="Solano R."/>
            <person name="Spunde A."/>
            <person name="Suetsugu N."/>
            <person name="Sugano S."/>
            <person name="Sugiyama A."/>
            <person name="Sun R."/>
            <person name="Suzuki Y."/>
            <person name="Takenaka M."/>
            <person name="Takezawa D."/>
            <person name="Tomogane H."/>
            <person name="Tsuzuki M."/>
            <person name="Ueda T."/>
            <person name="Umeda M."/>
            <person name="Ward J."/>
            <person name="Watanabe Y."/>
            <person name="Yazaki K."/>
            <person name="Yokoyama R."/>
            <person name="Yoshitake Y."/>
            <person name="Yotsui I."/>
            <person name="Zachgo S."/>
            <person name="Schmutz J."/>
        </authorList>
    </citation>
    <scope>NUCLEOTIDE SEQUENCE [LARGE SCALE GENOMIC DNA]</scope>
    <source>
        <strain evidence="17">cv. B-3</strain>
    </source>
</reference>
<dbReference type="InParanoid" id="M4DT67"/>
<dbReference type="GO" id="GO:0016567">
    <property type="term" value="P:protein ubiquitination"/>
    <property type="evidence" value="ECO:0007669"/>
    <property type="project" value="UniProtKB-UniPathway"/>
</dbReference>
<proteinExistence type="inferred from homology"/>
<evidence type="ECO:0000256" key="2">
    <source>
        <dbReference type="ARBA" id="ARBA00004906"/>
    </source>
</evidence>
<keyword evidence="8" id="KW-0833">Ubl conjugation pathway</keyword>
<accession>A0A398AH05</accession>
<evidence type="ECO:0000259" key="13">
    <source>
        <dbReference type="PROSITE" id="PS51081"/>
    </source>
</evidence>
<evidence type="ECO:0000256" key="6">
    <source>
        <dbReference type="ARBA" id="ARBA00022723"/>
    </source>
</evidence>
<dbReference type="InterPro" id="IPR044286">
    <property type="entry name" value="SINL_plant"/>
</dbReference>
<dbReference type="GO" id="GO:0008270">
    <property type="term" value="F:zinc ion binding"/>
    <property type="evidence" value="ECO:0007669"/>
    <property type="project" value="UniProtKB-KW"/>
</dbReference>
<dbReference type="EnsemblPlants" id="Bra019710.1">
    <property type="protein sequence ID" value="Bra019710.1-P"/>
    <property type="gene ID" value="Bra019710"/>
</dbReference>
<evidence type="ECO:0000256" key="7">
    <source>
        <dbReference type="ARBA" id="ARBA00022771"/>
    </source>
</evidence>
<feature type="domain" description="SIAH-type" evidence="13">
    <location>
        <begin position="154"/>
        <end position="212"/>
    </location>
</feature>
<dbReference type="InterPro" id="IPR049548">
    <property type="entry name" value="Sina-like_RING"/>
</dbReference>
<comment type="function">
    <text evidence="10">E3 ubiquitin-protein ligase that mediates ubiquitination and subsequent proteasomal degradation of target proteins. E3 ubiquitin ligases accept ubiquitin from an E2 ubiquitin-conjugating enzyme in the form of a thioester and then directly transfers the ubiquitin to targeted substrates. It probably triggers the ubiquitin-mediated degradation of different substrates.</text>
</comment>
<evidence type="ECO:0000313" key="17">
    <source>
        <dbReference type="Proteomes" id="UP000264353"/>
    </source>
</evidence>
<comment type="similarity">
    <text evidence="3">Belongs to the SINA (Seven in absentia) family.</text>
</comment>
<evidence type="ECO:0000256" key="12">
    <source>
        <dbReference type="SAM" id="MobiDB-lite"/>
    </source>
</evidence>
<dbReference type="PANTHER" id="PTHR46632">
    <property type="entry name" value="E3 UBIQUITIN-PROTEIN LIGASE SINA-LIKE 4"/>
    <property type="match status" value="1"/>
</dbReference>
<feature type="region of interest" description="Disordered" evidence="12">
    <location>
        <begin position="1"/>
        <end position="52"/>
    </location>
</feature>
<comment type="catalytic activity">
    <reaction evidence="1">
        <text>S-ubiquitinyl-[E2 ubiquitin-conjugating enzyme]-L-cysteine + [acceptor protein]-L-lysine = [E2 ubiquitin-conjugating enzyme]-L-cysteine + N(6)-ubiquitinyl-[acceptor protein]-L-lysine.</text>
        <dbReference type="EC" id="2.3.2.27"/>
    </reaction>
</comment>
<dbReference type="Gene3D" id="3.30.40.10">
    <property type="entry name" value="Zinc/RING finger domain, C3HC4 (zinc finger)"/>
    <property type="match status" value="1"/>
</dbReference>
<dbReference type="UniPathway" id="UPA00143"/>
<dbReference type="HOGENOM" id="CLU_040603_2_0_1"/>
<sequence length="342" mass="38356">MSTSPRRDDGRRASDRGSSKKQRLPHVSGNESSDDSSSAEEDDVGSQNGSTESCERVLLVLSDDSDSDEEIRLTDILRSRRPQRLSPPKSMTLPNSDVLDCPCCFEPLKRPVFQCNNGHLACYSCCTKLKKKCSLCAMPIGDTRCRPIEKVIKTCLVACSNAKYGCKQSTRYDKVANHEKLCVFAPCSCPVRNCNYVGSYKNLNNHFRATHKRIPGEIMSFVFNSPKLFGLDHNDDQVIFQEEKEGDLVVVKGFKRSDGVYVTVRRIAPIVKEIPKLSCSIARLKAHSTLRLGFQVENVQKVGEQQVQPEDNFMLIPSHMSGCCHCMKMQICIGNEDDYTRI</sequence>
<dbReference type="Proteomes" id="UP000011750">
    <property type="component" value="Chromosome A06"/>
</dbReference>
<protein>
    <recommendedName>
        <fullName evidence="4">RING-type E3 ubiquitin transferase</fullName>
        <ecNumber evidence="4">2.3.2.27</ecNumber>
    </recommendedName>
</protein>
<dbReference type="OMA" id="STPVYEC"/>
<evidence type="ECO:0000256" key="11">
    <source>
        <dbReference type="PROSITE-ProRule" id="PRU00455"/>
    </source>
</evidence>
<reference evidence="15" key="4">
    <citation type="submission" date="2023-03" db="UniProtKB">
        <authorList>
            <consortium name="EnsemblPlants"/>
        </authorList>
    </citation>
    <scope>IDENTIFICATION</scope>
    <source>
        <strain evidence="15">cv. Chiifu-401-42</strain>
    </source>
</reference>
<dbReference type="Pfam" id="PF21362">
    <property type="entry name" value="Sina_RING"/>
    <property type="match status" value="1"/>
</dbReference>
<feature type="compositionally biased region" description="Basic and acidic residues" evidence="12">
    <location>
        <begin position="1"/>
        <end position="18"/>
    </location>
</feature>
<reference evidence="16" key="1">
    <citation type="journal article" date="2011" name="Nat. Genet.">
        <title>The genome of the mesopolyploid crop species Brassica rapa.</title>
        <authorList>
            <consortium name="Brassica rapa Genome Sequencing Project Consortium"/>
            <person name="Wang X."/>
            <person name="Wang H."/>
            <person name="Wang J."/>
            <person name="Sun R."/>
            <person name="Wu J."/>
            <person name="Liu S."/>
            <person name="Bai Y."/>
            <person name="Mun J.H."/>
            <person name="Bancroft I."/>
            <person name="Cheng F."/>
            <person name="Huang S."/>
            <person name="Li X."/>
            <person name="Hua W."/>
            <person name="Wang J."/>
            <person name="Wang X."/>
            <person name="Freeling M."/>
            <person name="Pires J.C."/>
            <person name="Paterson A.H."/>
            <person name="Chalhoub B."/>
            <person name="Wang B."/>
            <person name="Hayward A."/>
            <person name="Sharpe A.G."/>
            <person name="Park B.S."/>
            <person name="Weisshaar B."/>
            <person name="Liu B."/>
            <person name="Li B."/>
            <person name="Liu B."/>
            <person name="Tong C."/>
            <person name="Song C."/>
            <person name="Duran C."/>
            <person name="Peng C."/>
            <person name="Geng C."/>
            <person name="Koh C."/>
            <person name="Lin C."/>
            <person name="Edwards D."/>
            <person name="Mu D."/>
            <person name="Shen D."/>
            <person name="Soumpourou E."/>
            <person name="Li F."/>
            <person name="Fraser F."/>
            <person name="Conant G."/>
            <person name="Lassalle G."/>
            <person name="King G.J."/>
            <person name="Bonnema G."/>
            <person name="Tang H."/>
            <person name="Wang H."/>
            <person name="Belcram H."/>
            <person name="Zhou H."/>
            <person name="Hirakawa H."/>
            <person name="Abe H."/>
            <person name="Guo H."/>
            <person name="Wang H."/>
            <person name="Jin H."/>
            <person name="Parkin I.A."/>
            <person name="Batley J."/>
            <person name="Kim J.S."/>
            <person name="Just J."/>
            <person name="Li J."/>
            <person name="Xu J."/>
            <person name="Deng J."/>
            <person name="Kim J.A."/>
            <person name="Li J."/>
            <person name="Yu J."/>
            <person name="Meng J."/>
            <person name="Wang J."/>
            <person name="Min J."/>
            <person name="Poulain J."/>
            <person name="Wang J."/>
            <person name="Hatakeyama K."/>
            <person name="Wu K."/>
            <person name="Wang L."/>
            <person name="Fang L."/>
            <person name="Trick M."/>
            <person name="Links M.G."/>
            <person name="Zhao M."/>
            <person name="Jin M."/>
            <person name="Ramchiary N."/>
            <person name="Drou N."/>
            <person name="Berkman P.J."/>
            <person name="Cai Q."/>
            <person name="Huang Q."/>
            <person name="Li R."/>
            <person name="Tabata S."/>
            <person name="Cheng S."/>
            <person name="Zhang S."/>
            <person name="Zhang S."/>
            <person name="Huang S."/>
            <person name="Sato S."/>
            <person name="Sun S."/>
            <person name="Kwon S.J."/>
            <person name="Choi S.R."/>
            <person name="Lee T.H."/>
            <person name="Fan W."/>
            <person name="Zhao X."/>
            <person name="Tan X."/>
            <person name="Xu X."/>
            <person name="Wang Y."/>
            <person name="Qiu Y."/>
            <person name="Yin Y."/>
            <person name="Li Y."/>
            <person name="Du Y."/>
            <person name="Liao Y."/>
            <person name="Lim Y."/>
            <person name="Narusaka Y."/>
            <person name="Wang Y."/>
            <person name="Wang Z."/>
            <person name="Li Z."/>
            <person name="Wang Z."/>
            <person name="Xiong Z."/>
            <person name="Zhang Z."/>
        </authorList>
    </citation>
    <scope>NUCLEOTIDE SEQUENCE [LARGE SCALE GENOMIC DNA]</scope>
    <source>
        <strain evidence="16">cv. Chiifu-401-42</strain>
    </source>
</reference>
<reference evidence="16" key="2">
    <citation type="journal article" date="2018" name="Hortic Res">
        <title>Improved Brassica rapa reference genome by single-molecule sequencing and chromosome conformation capture technologies.</title>
        <authorList>
            <person name="Zhang L."/>
            <person name="Cai X."/>
            <person name="Wu J."/>
            <person name="Liu M."/>
            <person name="Grob S."/>
            <person name="Cheng F."/>
            <person name="Liang J."/>
            <person name="Cai C."/>
            <person name="Liu Z."/>
            <person name="Liu B."/>
            <person name="Wang F."/>
            <person name="Li S."/>
            <person name="Liu F."/>
            <person name="Li X."/>
            <person name="Cheng L."/>
            <person name="Yang W."/>
            <person name="Li M.H."/>
            <person name="Grossniklaus U."/>
            <person name="Zheng H."/>
            <person name="Wang X."/>
        </authorList>
    </citation>
    <scope>NUCLEOTIDE SEQUENCE [LARGE SCALE GENOMIC DNA]</scope>
    <source>
        <strain evidence="16">cv. Chiifu-401-42</strain>
    </source>
</reference>
<evidence type="ECO:0000313" key="15">
    <source>
        <dbReference type="EnsemblPlants" id="Bra019710.1-P"/>
    </source>
</evidence>
<dbReference type="KEGG" id="brp:103872071"/>
<dbReference type="PANTHER" id="PTHR46632:SF30">
    <property type="entry name" value="E3 UBIQUITIN-PROTEIN LIGASE SINA-LIKE 4"/>
    <property type="match status" value="1"/>
</dbReference>
<evidence type="ECO:0000256" key="1">
    <source>
        <dbReference type="ARBA" id="ARBA00000900"/>
    </source>
</evidence>
<dbReference type="Gramene" id="Bra019710.1">
    <property type="protein sequence ID" value="Bra019710.1-P"/>
    <property type="gene ID" value="Bra019710"/>
</dbReference>
<keyword evidence="16" id="KW-1185">Reference proteome</keyword>
<dbReference type="STRING" id="51351.M4DT67"/>
<evidence type="ECO:0000256" key="3">
    <source>
        <dbReference type="ARBA" id="ARBA00009119"/>
    </source>
</evidence>
<organism evidence="15 16">
    <name type="scientific">Brassica campestris</name>
    <name type="common">Field mustard</name>
    <dbReference type="NCBI Taxonomy" id="3711"/>
    <lineage>
        <taxon>Eukaryota</taxon>
        <taxon>Viridiplantae</taxon>
        <taxon>Streptophyta</taxon>
        <taxon>Embryophyta</taxon>
        <taxon>Tracheophyta</taxon>
        <taxon>Spermatophyta</taxon>
        <taxon>Magnoliopsida</taxon>
        <taxon>eudicotyledons</taxon>
        <taxon>Gunneridae</taxon>
        <taxon>Pentapetalae</taxon>
        <taxon>rosids</taxon>
        <taxon>malvids</taxon>
        <taxon>Brassicales</taxon>
        <taxon>Brassicaceae</taxon>
        <taxon>Brassiceae</taxon>
        <taxon>Brassica</taxon>
    </lineage>
</organism>
<evidence type="ECO:0000256" key="5">
    <source>
        <dbReference type="ARBA" id="ARBA00022679"/>
    </source>
</evidence>
<evidence type="ECO:0000256" key="8">
    <source>
        <dbReference type="ARBA" id="ARBA00022786"/>
    </source>
</evidence>
<keyword evidence="6" id="KW-0479">Metal-binding</keyword>
<evidence type="ECO:0000256" key="4">
    <source>
        <dbReference type="ARBA" id="ARBA00012483"/>
    </source>
</evidence>
<evidence type="ECO:0000256" key="10">
    <source>
        <dbReference type="ARBA" id="ARBA00024004"/>
    </source>
</evidence>
<evidence type="ECO:0000256" key="9">
    <source>
        <dbReference type="ARBA" id="ARBA00022833"/>
    </source>
</evidence>
<dbReference type="Proteomes" id="UP000264353">
    <property type="component" value="Chromosome A2"/>
</dbReference>
<comment type="pathway">
    <text evidence="2">Protein modification; protein ubiquitination.</text>
</comment>
<evidence type="ECO:0000313" key="14">
    <source>
        <dbReference type="EMBL" id="RID74566.1"/>
    </source>
</evidence>
<evidence type="ECO:0000313" key="16">
    <source>
        <dbReference type="Proteomes" id="UP000011750"/>
    </source>
</evidence>
<feature type="compositionally biased region" description="Acidic residues" evidence="12">
    <location>
        <begin position="32"/>
        <end position="44"/>
    </location>
</feature>
<dbReference type="CDD" id="cd16571">
    <property type="entry name" value="RING-HC_SIAHs"/>
    <property type="match status" value="1"/>
</dbReference>
<dbReference type="PROSITE" id="PS51081">
    <property type="entry name" value="ZF_SIAH"/>
    <property type="match status" value="1"/>
</dbReference>
<dbReference type="OrthoDB" id="1001981at2759"/>
<keyword evidence="9" id="KW-0862">Zinc</keyword>
<keyword evidence="5" id="KW-0808">Transferase</keyword>
<name>M4DT67_BRACM</name>
<dbReference type="FunCoup" id="M4DT67">
    <property type="interactions" value="7"/>
</dbReference>
<dbReference type="InterPro" id="IPR013083">
    <property type="entry name" value="Znf_RING/FYVE/PHD"/>
</dbReference>
<dbReference type="InterPro" id="IPR013010">
    <property type="entry name" value="Znf_SIAH"/>
</dbReference>
<dbReference type="EC" id="2.3.2.27" evidence="4"/>
<keyword evidence="7 11" id="KW-0863">Zinc-finger</keyword>
<dbReference type="Pfam" id="PF21361">
    <property type="entry name" value="Sina_ZnF"/>
    <property type="match status" value="1"/>
</dbReference>
<accession>M4DT67</accession>
<dbReference type="EMBL" id="CM010629">
    <property type="protein sequence ID" value="RID74566.1"/>
    <property type="molecule type" value="Genomic_DNA"/>
</dbReference>